<proteinExistence type="predicted"/>
<accession>A0AAE0LF53</accession>
<keyword evidence="2" id="KW-1185">Reference proteome</keyword>
<dbReference type="Proteomes" id="UP001190700">
    <property type="component" value="Unassembled WGS sequence"/>
</dbReference>
<comment type="caution">
    <text evidence="1">The sequence shown here is derived from an EMBL/GenBank/DDBJ whole genome shotgun (WGS) entry which is preliminary data.</text>
</comment>
<dbReference type="EMBL" id="LGRX02003085">
    <property type="protein sequence ID" value="KAK3282978.1"/>
    <property type="molecule type" value="Genomic_DNA"/>
</dbReference>
<organism evidence="1 2">
    <name type="scientific">Cymbomonas tetramitiformis</name>
    <dbReference type="NCBI Taxonomy" id="36881"/>
    <lineage>
        <taxon>Eukaryota</taxon>
        <taxon>Viridiplantae</taxon>
        <taxon>Chlorophyta</taxon>
        <taxon>Pyramimonadophyceae</taxon>
        <taxon>Pyramimonadales</taxon>
        <taxon>Pyramimonadaceae</taxon>
        <taxon>Cymbomonas</taxon>
    </lineage>
</organism>
<evidence type="ECO:0000313" key="1">
    <source>
        <dbReference type="EMBL" id="KAK3282978.1"/>
    </source>
</evidence>
<gene>
    <name evidence="1" type="ORF">CYMTET_9324</name>
</gene>
<protein>
    <submittedName>
        <fullName evidence="1">Uncharacterized protein</fullName>
    </submittedName>
</protein>
<dbReference type="AlphaFoldDB" id="A0AAE0LF53"/>
<sequence>MWIQHVLDTLKKITPDTDLQTVYRIVRESMGPETELTRLSAFACELLDRTDLTVACKLYGVFAVYHDVRSQYEAVVLAARTALKRVDRTDAMQTTMRKIFRTLRDVYRAYGVRLPDDFYAPVLYDPSVVYAARALSDTHCCDTPDMLATLRAHNGAKLDEAQAAGMLWSSDVCNQDATDVARALTSVRGGVSQLDAEAAELMRRLSETPELLPVLNAYPEEMTRMLAVYKR</sequence>
<reference evidence="1 2" key="1">
    <citation type="journal article" date="2015" name="Genome Biol. Evol.">
        <title>Comparative Genomics of a Bacterivorous Green Alga Reveals Evolutionary Causalities and Consequences of Phago-Mixotrophic Mode of Nutrition.</title>
        <authorList>
            <person name="Burns J.A."/>
            <person name="Paasch A."/>
            <person name="Narechania A."/>
            <person name="Kim E."/>
        </authorList>
    </citation>
    <scope>NUCLEOTIDE SEQUENCE [LARGE SCALE GENOMIC DNA]</scope>
    <source>
        <strain evidence="1 2">PLY_AMNH</strain>
    </source>
</reference>
<name>A0AAE0LF53_9CHLO</name>
<evidence type="ECO:0000313" key="2">
    <source>
        <dbReference type="Proteomes" id="UP001190700"/>
    </source>
</evidence>